<dbReference type="OrthoDB" id="9783509at2"/>
<dbReference type="Pfam" id="PF24986">
    <property type="entry name" value="PRC_RimM"/>
    <property type="match status" value="1"/>
</dbReference>
<comment type="function">
    <text evidence="5">An accessory protein needed during the final step in the assembly of 30S ribosomal subunit, possibly for assembly of the head region. Essential for efficient processing of 16S rRNA. May be needed both before and after RbfA during the maturation of 16S rRNA. It has affinity for free ribosomal 30S subunits but not for 70S ribosomes.</text>
</comment>
<protein>
    <recommendedName>
        <fullName evidence="5">Ribosome maturation factor RimM</fullName>
    </recommendedName>
</protein>
<dbReference type="GO" id="GO:0043022">
    <property type="term" value="F:ribosome binding"/>
    <property type="evidence" value="ECO:0007669"/>
    <property type="project" value="InterPro"/>
</dbReference>
<proteinExistence type="inferred from homology"/>
<dbReference type="InterPro" id="IPR011961">
    <property type="entry name" value="RimM"/>
</dbReference>
<dbReference type="PANTHER" id="PTHR33692:SF1">
    <property type="entry name" value="RIBOSOME MATURATION FACTOR RIMM"/>
    <property type="match status" value="1"/>
</dbReference>
<organism evidence="8 9">
    <name type="scientific">Zhongshania marina</name>
    <dbReference type="NCBI Taxonomy" id="2304603"/>
    <lineage>
        <taxon>Bacteria</taxon>
        <taxon>Pseudomonadati</taxon>
        <taxon>Pseudomonadota</taxon>
        <taxon>Gammaproteobacteria</taxon>
        <taxon>Cellvibrionales</taxon>
        <taxon>Spongiibacteraceae</taxon>
        <taxon>Zhongshania</taxon>
    </lineage>
</organism>
<evidence type="ECO:0000256" key="1">
    <source>
        <dbReference type="ARBA" id="ARBA00022490"/>
    </source>
</evidence>
<dbReference type="InterPro" id="IPR011033">
    <property type="entry name" value="PRC_barrel-like_sf"/>
</dbReference>
<comment type="subcellular location">
    <subcellularLocation>
        <location evidence="5">Cytoplasm</location>
    </subcellularLocation>
</comment>
<dbReference type="GO" id="GO:0005737">
    <property type="term" value="C:cytoplasm"/>
    <property type="evidence" value="ECO:0007669"/>
    <property type="project" value="UniProtKB-SubCell"/>
</dbReference>
<dbReference type="GO" id="GO:0006364">
    <property type="term" value="P:rRNA processing"/>
    <property type="evidence" value="ECO:0007669"/>
    <property type="project" value="UniProtKB-UniRule"/>
</dbReference>
<dbReference type="EMBL" id="PQGG01000019">
    <property type="protein sequence ID" value="POP53192.1"/>
    <property type="molecule type" value="Genomic_DNA"/>
</dbReference>
<dbReference type="Gene3D" id="2.30.30.240">
    <property type="entry name" value="PRC-barrel domain"/>
    <property type="match status" value="1"/>
</dbReference>
<dbReference type="InterPro" id="IPR009000">
    <property type="entry name" value="Transl_B-barrel_sf"/>
</dbReference>
<comment type="similarity">
    <text evidence="5">Belongs to the RimM family.</text>
</comment>
<evidence type="ECO:0000256" key="2">
    <source>
        <dbReference type="ARBA" id="ARBA00022517"/>
    </source>
</evidence>
<evidence type="ECO:0000256" key="5">
    <source>
        <dbReference type="HAMAP-Rule" id="MF_00014"/>
    </source>
</evidence>
<dbReference type="InterPro" id="IPR036976">
    <property type="entry name" value="RimM_N_sf"/>
</dbReference>
<keyword evidence="1 5" id="KW-0963">Cytoplasm</keyword>
<evidence type="ECO:0000259" key="6">
    <source>
        <dbReference type="Pfam" id="PF01782"/>
    </source>
</evidence>
<dbReference type="AlphaFoldDB" id="A0A2S4HGR8"/>
<accession>A0A2S4HGR8</accession>
<dbReference type="PANTHER" id="PTHR33692">
    <property type="entry name" value="RIBOSOME MATURATION FACTOR RIMM"/>
    <property type="match status" value="1"/>
</dbReference>
<evidence type="ECO:0000259" key="7">
    <source>
        <dbReference type="Pfam" id="PF24986"/>
    </source>
</evidence>
<feature type="domain" description="RimM N-terminal" evidence="6">
    <location>
        <begin position="11"/>
        <end position="92"/>
    </location>
</feature>
<dbReference type="HAMAP" id="MF_00014">
    <property type="entry name" value="Ribosome_mat_RimM"/>
    <property type="match status" value="1"/>
</dbReference>
<gene>
    <name evidence="5" type="primary">rimM</name>
    <name evidence="8" type="ORF">C0068_08895</name>
</gene>
<reference evidence="8" key="1">
    <citation type="submission" date="2018-01" db="EMBL/GenBank/DDBJ databases">
        <authorList>
            <person name="Yu X.-D."/>
        </authorList>
    </citation>
    <scope>NUCLEOTIDE SEQUENCE</scope>
    <source>
        <strain evidence="8">ZX-21</strain>
    </source>
</reference>
<dbReference type="InterPro" id="IPR002676">
    <property type="entry name" value="RimM_N"/>
</dbReference>
<evidence type="ECO:0000256" key="3">
    <source>
        <dbReference type="ARBA" id="ARBA00022552"/>
    </source>
</evidence>
<comment type="domain">
    <text evidence="5">The PRC barrel domain binds ribosomal protein uS19.</text>
</comment>
<evidence type="ECO:0000313" key="8">
    <source>
        <dbReference type="EMBL" id="POP53192.1"/>
    </source>
</evidence>
<feature type="domain" description="Ribosome maturation factor RimM PRC barrel" evidence="7">
    <location>
        <begin position="104"/>
        <end position="178"/>
    </location>
</feature>
<dbReference type="Pfam" id="PF01782">
    <property type="entry name" value="RimM"/>
    <property type="match status" value="1"/>
</dbReference>
<evidence type="ECO:0000256" key="4">
    <source>
        <dbReference type="ARBA" id="ARBA00023186"/>
    </source>
</evidence>
<dbReference type="SUPFAM" id="SSF50346">
    <property type="entry name" value="PRC-barrel domain"/>
    <property type="match status" value="1"/>
</dbReference>
<dbReference type="RefSeq" id="WP_103684134.1">
    <property type="nucleotide sequence ID" value="NZ_PQGG01000019.1"/>
</dbReference>
<dbReference type="InterPro" id="IPR056792">
    <property type="entry name" value="PRC_RimM"/>
</dbReference>
<dbReference type="GO" id="GO:0005840">
    <property type="term" value="C:ribosome"/>
    <property type="evidence" value="ECO:0007669"/>
    <property type="project" value="InterPro"/>
</dbReference>
<evidence type="ECO:0000313" key="9">
    <source>
        <dbReference type="Proteomes" id="UP000237222"/>
    </source>
</evidence>
<comment type="subunit">
    <text evidence="5">Binds ribosomal protein uS19.</text>
</comment>
<dbReference type="Proteomes" id="UP000237222">
    <property type="component" value="Unassembled WGS sequence"/>
</dbReference>
<sequence>MTAFTPENRVVIAKISAVYGVKGWVKIHSFTDPISNFFDYSDVYFCKSGKWQRAEFDECRAHGKGIIAHLKGVDDRDVAAGYCGLELSVAEAQLPKLESDEFYWHQLTGLKVATLYSSAEPVLLGEVSHLLETGSNDVLVVRKCAGSLDDKERLIPYVPEQFVKDINLETGMILVDWDPEF</sequence>
<keyword evidence="3 5" id="KW-0698">rRNA processing</keyword>
<keyword evidence="4 5" id="KW-0143">Chaperone</keyword>
<name>A0A2S4HGR8_9GAMM</name>
<dbReference type="NCBIfam" id="TIGR02273">
    <property type="entry name" value="16S_RimM"/>
    <property type="match status" value="1"/>
</dbReference>
<comment type="caution">
    <text evidence="8">The sequence shown here is derived from an EMBL/GenBank/DDBJ whole genome shotgun (WGS) entry which is preliminary data.</text>
</comment>
<keyword evidence="2 5" id="KW-0690">Ribosome biogenesis</keyword>
<dbReference type="SUPFAM" id="SSF50447">
    <property type="entry name" value="Translation proteins"/>
    <property type="match status" value="1"/>
</dbReference>
<dbReference type="Gene3D" id="2.40.30.60">
    <property type="entry name" value="RimM"/>
    <property type="match status" value="1"/>
</dbReference>
<dbReference type="GO" id="GO:0042274">
    <property type="term" value="P:ribosomal small subunit biogenesis"/>
    <property type="evidence" value="ECO:0007669"/>
    <property type="project" value="UniProtKB-UniRule"/>
</dbReference>